<keyword evidence="12" id="KW-1185">Reference proteome</keyword>
<name>A0A936Z469_9BURK</name>
<accession>A0A936Z469</accession>
<dbReference type="PANTHER" id="PTHR43065">
    <property type="entry name" value="SENSOR HISTIDINE KINASE"/>
    <property type="match status" value="1"/>
</dbReference>
<feature type="transmembrane region" description="Helical" evidence="9">
    <location>
        <begin position="30"/>
        <end position="49"/>
    </location>
</feature>
<dbReference type="Proteomes" id="UP000599109">
    <property type="component" value="Unassembled WGS sequence"/>
</dbReference>
<dbReference type="EC" id="2.7.13.3" evidence="2"/>
<protein>
    <recommendedName>
        <fullName evidence="2">histidine kinase</fullName>
        <ecNumber evidence="2">2.7.13.3</ecNumber>
    </recommendedName>
</protein>
<keyword evidence="8" id="KW-0902">Two-component regulatory system</keyword>
<keyword evidence="9" id="KW-0472">Membrane</keyword>
<keyword evidence="5" id="KW-0547">Nucleotide-binding</keyword>
<evidence type="ECO:0000313" key="12">
    <source>
        <dbReference type="Proteomes" id="UP000599109"/>
    </source>
</evidence>
<keyword evidence="9" id="KW-1133">Transmembrane helix</keyword>
<evidence type="ECO:0000256" key="1">
    <source>
        <dbReference type="ARBA" id="ARBA00000085"/>
    </source>
</evidence>
<dbReference type="EMBL" id="JAEQNE010000006">
    <property type="protein sequence ID" value="MBL0393816.1"/>
    <property type="molecule type" value="Genomic_DNA"/>
</dbReference>
<organism evidence="11 12">
    <name type="scientific">Ramlibacter monticola</name>
    <dbReference type="NCBI Taxonomy" id="1926872"/>
    <lineage>
        <taxon>Bacteria</taxon>
        <taxon>Pseudomonadati</taxon>
        <taxon>Pseudomonadota</taxon>
        <taxon>Betaproteobacteria</taxon>
        <taxon>Burkholderiales</taxon>
        <taxon>Comamonadaceae</taxon>
        <taxon>Ramlibacter</taxon>
    </lineage>
</organism>
<comment type="caution">
    <text evidence="11">The sequence shown here is derived from an EMBL/GenBank/DDBJ whole genome shotgun (WGS) entry which is preliminary data.</text>
</comment>
<reference evidence="11 12" key="1">
    <citation type="journal article" date="2017" name="Int. J. Syst. Evol. Microbiol.">
        <title>Ramlibacter monticola sp. nov., isolated from forest soil.</title>
        <authorList>
            <person name="Chaudhary D.K."/>
            <person name="Kim J."/>
        </authorList>
    </citation>
    <scope>NUCLEOTIDE SEQUENCE [LARGE SCALE GENOMIC DNA]</scope>
    <source>
        <strain evidence="11 12">KACC 19175</strain>
    </source>
</reference>
<proteinExistence type="predicted"/>
<gene>
    <name evidence="11" type="ORF">JJ685_21950</name>
</gene>
<evidence type="ECO:0000256" key="8">
    <source>
        <dbReference type="ARBA" id="ARBA00023012"/>
    </source>
</evidence>
<evidence type="ECO:0000256" key="2">
    <source>
        <dbReference type="ARBA" id="ARBA00012438"/>
    </source>
</evidence>
<evidence type="ECO:0000256" key="9">
    <source>
        <dbReference type="SAM" id="Phobius"/>
    </source>
</evidence>
<keyword evidence="7" id="KW-0067">ATP-binding</keyword>
<keyword evidence="4" id="KW-0808">Transferase</keyword>
<dbReference type="PANTHER" id="PTHR43065:SF10">
    <property type="entry name" value="PEROXIDE STRESS-ACTIVATED HISTIDINE KINASE MAK3"/>
    <property type="match status" value="1"/>
</dbReference>
<evidence type="ECO:0000256" key="3">
    <source>
        <dbReference type="ARBA" id="ARBA00022553"/>
    </source>
</evidence>
<dbReference type="SUPFAM" id="SSF47384">
    <property type="entry name" value="Homodimeric domain of signal transducing histidine kinase"/>
    <property type="match status" value="1"/>
</dbReference>
<dbReference type="RefSeq" id="WP_201676473.1">
    <property type="nucleotide sequence ID" value="NZ_JAEQNE010000006.1"/>
</dbReference>
<dbReference type="GO" id="GO:0005524">
    <property type="term" value="F:ATP binding"/>
    <property type="evidence" value="ECO:0007669"/>
    <property type="project" value="UniProtKB-KW"/>
</dbReference>
<dbReference type="Pfam" id="PF00512">
    <property type="entry name" value="HisKA"/>
    <property type="match status" value="1"/>
</dbReference>
<dbReference type="InterPro" id="IPR036097">
    <property type="entry name" value="HisK_dim/P_sf"/>
</dbReference>
<dbReference type="CDD" id="cd00082">
    <property type="entry name" value="HisKA"/>
    <property type="match status" value="1"/>
</dbReference>
<evidence type="ECO:0000256" key="5">
    <source>
        <dbReference type="ARBA" id="ARBA00022741"/>
    </source>
</evidence>
<evidence type="ECO:0000256" key="7">
    <source>
        <dbReference type="ARBA" id="ARBA00022840"/>
    </source>
</evidence>
<feature type="domain" description="Signal transduction histidine kinase dimerisation/phosphoacceptor" evidence="10">
    <location>
        <begin position="352"/>
        <end position="418"/>
    </location>
</feature>
<keyword evidence="3" id="KW-0597">Phosphoprotein</keyword>
<evidence type="ECO:0000259" key="10">
    <source>
        <dbReference type="SMART" id="SM00388"/>
    </source>
</evidence>
<keyword evidence="9" id="KW-0812">Transmembrane</keyword>
<comment type="catalytic activity">
    <reaction evidence="1">
        <text>ATP + protein L-histidine = ADP + protein N-phospho-L-histidine.</text>
        <dbReference type="EC" id="2.7.13.3"/>
    </reaction>
</comment>
<dbReference type="Gene3D" id="1.10.287.130">
    <property type="match status" value="1"/>
</dbReference>
<evidence type="ECO:0000256" key="4">
    <source>
        <dbReference type="ARBA" id="ARBA00022679"/>
    </source>
</evidence>
<dbReference type="GO" id="GO:0000155">
    <property type="term" value="F:phosphorelay sensor kinase activity"/>
    <property type="evidence" value="ECO:0007669"/>
    <property type="project" value="InterPro"/>
</dbReference>
<feature type="transmembrane region" description="Helical" evidence="9">
    <location>
        <begin position="302"/>
        <end position="321"/>
    </location>
</feature>
<sequence length="560" mass="61773">MRLRPLLASWRPALPGPSAESGRPFQLTRYFTATSLMAFVVLAIALYLLELGEQRFFAATQREQGNFLATVQAQLLQEQKEAGRSNLVSVHEAGHVTLAHVFANALWESHFAPLVARAQAVPVERCRASAPDVQRGPVADAKACTAELRRQVAALPGFPDVDAPVRALMRRTSVFKIKVYDLRGLTVYSSELAQVGEDKAENRGWRSAADGHPASELVHRNRFSAFEGEVEHRDLIQSYIPVDLPRGGVGGVFEIYSDVTPLLQQLDSAGLRLGDVTKRNQERVQQAAERNQATMERSSTRLLLVSAALLVMVYLALLYLVRNAQRIIDAEARAREQMAVREHEWHQDKMATMATMAAHISHEVGNPLAIISGMAEEIEHWRTPADIQPEMARTIVQQTARISGMTRRISDFATAGSDTPEVVNINQAVSSVCDFLRFDRRFRGTPIEQRRGEGLLACEAIPDQLTEVLMGLLHALEENCERCGGAGGTRLVVSTEALQDTVRLHIACQCGPHQLACRIPPDEGRMAAARRRIEGMGGDLELSLTGVEIRLPAWKPPSVS</sequence>
<evidence type="ECO:0000313" key="11">
    <source>
        <dbReference type="EMBL" id="MBL0393816.1"/>
    </source>
</evidence>
<dbReference type="InterPro" id="IPR003661">
    <property type="entry name" value="HisK_dim/P_dom"/>
</dbReference>
<keyword evidence="6 11" id="KW-0418">Kinase</keyword>
<dbReference type="SMART" id="SM00388">
    <property type="entry name" value="HisKA"/>
    <property type="match status" value="1"/>
</dbReference>
<evidence type="ECO:0000256" key="6">
    <source>
        <dbReference type="ARBA" id="ARBA00022777"/>
    </source>
</evidence>
<dbReference type="AlphaFoldDB" id="A0A936Z469"/>